<organism evidence="2 3">
    <name type="scientific">Thalassotalea litorea</name>
    <dbReference type="NCBI Taxonomy" id="2020715"/>
    <lineage>
        <taxon>Bacteria</taxon>
        <taxon>Pseudomonadati</taxon>
        <taxon>Pseudomonadota</taxon>
        <taxon>Gammaproteobacteria</taxon>
        <taxon>Alteromonadales</taxon>
        <taxon>Colwelliaceae</taxon>
        <taxon>Thalassotalea</taxon>
    </lineage>
</organism>
<protein>
    <submittedName>
        <fullName evidence="2">Uncharacterized protein</fullName>
    </submittedName>
</protein>
<dbReference type="EMBL" id="VCBC01000001">
    <property type="protein sequence ID" value="TLU68039.1"/>
    <property type="molecule type" value="Genomic_DNA"/>
</dbReference>
<keyword evidence="3" id="KW-1185">Reference proteome</keyword>
<dbReference type="RefSeq" id="WP_138317983.1">
    <property type="nucleotide sequence ID" value="NZ_VCBC01000001.1"/>
</dbReference>
<sequence>MPRRRELKGITINFAKLLSGRNNDYLGYWAVGQLSLLAQEKNVESITFDLLNLSNCLGSPQALEMYLQMKTELNRLLEAQKIPCVWVKSVAVKFSFNQEYQEKYHYWRSALGKQYLVSVIIESDLGYINKALEGGNVNPHDPTKEHRSNRLLTSN</sequence>
<dbReference type="OrthoDB" id="8756377at2"/>
<evidence type="ECO:0000313" key="2">
    <source>
        <dbReference type="EMBL" id="TLU68039.1"/>
    </source>
</evidence>
<dbReference type="AlphaFoldDB" id="A0A5R9ITU0"/>
<name>A0A5R9ITU0_9GAMM</name>
<evidence type="ECO:0000256" key="1">
    <source>
        <dbReference type="SAM" id="MobiDB-lite"/>
    </source>
</evidence>
<gene>
    <name evidence="2" type="ORF">FE810_00025</name>
</gene>
<proteinExistence type="predicted"/>
<comment type="caution">
    <text evidence="2">The sequence shown here is derived from an EMBL/GenBank/DDBJ whole genome shotgun (WGS) entry which is preliminary data.</text>
</comment>
<accession>A0A5R9ITU0</accession>
<dbReference type="Proteomes" id="UP000307790">
    <property type="component" value="Unassembled WGS sequence"/>
</dbReference>
<feature type="region of interest" description="Disordered" evidence="1">
    <location>
        <begin position="136"/>
        <end position="155"/>
    </location>
</feature>
<reference evidence="2 3" key="1">
    <citation type="submission" date="2019-05" db="EMBL/GenBank/DDBJ databases">
        <title>Genome sequences of Thalassotalea litorea 1K03283.</title>
        <authorList>
            <person name="Zhang D."/>
        </authorList>
    </citation>
    <scope>NUCLEOTIDE SEQUENCE [LARGE SCALE GENOMIC DNA]</scope>
    <source>
        <strain evidence="2 3">MCCC 1K03283</strain>
    </source>
</reference>
<evidence type="ECO:0000313" key="3">
    <source>
        <dbReference type="Proteomes" id="UP000307790"/>
    </source>
</evidence>